<evidence type="ECO:0000313" key="2">
    <source>
        <dbReference type="Proteomes" id="UP000886520"/>
    </source>
</evidence>
<organism evidence="1 2">
    <name type="scientific">Adiantum capillus-veneris</name>
    <name type="common">Maidenhair fern</name>
    <dbReference type="NCBI Taxonomy" id="13818"/>
    <lineage>
        <taxon>Eukaryota</taxon>
        <taxon>Viridiplantae</taxon>
        <taxon>Streptophyta</taxon>
        <taxon>Embryophyta</taxon>
        <taxon>Tracheophyta</taxon>
        <taxon>Polypodiopsida</taxon>
        <taxon>Polypodiidae</taxon>
        <taxon>Polypodiales</taxon>
        <taxon>Pteridineae</taxon>
        <taxon>Pteridaceae</taxon>
        <taxon>Vittarioideae</taxon>
        <taxon>Adiantum</taxon>
    </lineage>
</organism>
<keyword evidence="2" id="KW-1185">Reference proteome</keyword>
<dbReference type="AlphaFoldDB" id="A0A9D4U2G6"/>
<proteinExistence type="predicted"/>
<accession>A0A9D4U2G6</accession>
<reference evidence="1" key="1">
    <citation type="submission" date="2021-01" db="EMBL/GenBank/DDBJ databases">
        <title>Adiantum capillus-veneris genome.</title>
        <authorList>
            <person name="Fang Y."/>
            <person name="Liao Q."/>
        </authorList>
    </citation>
    <scope>NUCLEOTIDE SEQUENCE</scope>
    <source>
        <strain evidence="1">H3</strain>
        <tissue evidence="1">Leaf</tissue>
    </source>
</reference>
<dbReference type="Proteomes" id="UP000886520">
    <property type="component" value="Chromosome 24"/>
</dbReference>
<protein>
    <submittedName>
        <fullName evidence="1">Uncharacterized protein</fullName>
    </submittedName>
</protein>
<evidence type="ECO:0000313" key="1">
    <source>
        <dbReference type="EMBL" id="KAI5060396.1"/>
    </source>
</evidence>
<dbReference type="EMBL" id="JABFUD020000024">
    <property type="protein sequence ID" value="KAI5060396.1"/>
    <property type="molecule type" value="Genomic_DNA"/>
</dbReference>
<gene>
    <name evidence="1" type="ORF">GOP47_0024816</name>
</gene>
<comment type="caution">
    <text evidence="1">The sequence shown here is derived from an EMBL/GenBank/DDBJ whole genome shotgun (WGS) entry which is preliminary data.</text>
</comment>
<sequence length="69" mass="7795">MFYKRGDSAAGGSAKECFSVSCAGWCCQEGSHQDSWLLNDRELTKPKKQIPPWLCLSKQCGWVLFYGLF</sequence>
<name>A0A9D4U2G6_ADICA</name>